<name>A0ABD5T4D3_9EURY</name>
<proteinExistence type="predicted"/>
<gene>
    <name evidence="1" type="ORF">ACFQDD_04280</name>
</gene>
<sequence length="168" mass="19112">MFYHVFSGRMPKDGPAFSETNCPLGVLTANYGNQLSVAMKDPPVTWASDAGWVTAKKLADKYGDLPLYIRGTEEESESHLVTHLGIAGDIARYDKNRGHAEQLMQYLVEGDVMHQGEDAYGHYIRVDKCWELENPFSQEELILDSQNRPVDRNYSRNYAIVQLRDKDI</sequence>
<dbReference type="Proteomes" id="UP001596274">
    <property type="component" value="Unassembled WGS sequence"/>
</dbReference>
<reference evidence="1 2" key="1">
    <citation type="journal article" date="2019" name="Int. J. Syst. Evol. Microbiol.">
        <title>The Global Catalogue of Microorganisms (GCM) 10K type strain sequencing project: providing services to taxonomists for standard genome sequencing and annotation.</title>
        <authorList>
            <consortium name="The Broad Institute Genomics Platform"/>
            <consortium name="The Broad Institute Genome Sequencing Center for Infectious Disease"/>
            <person name="Wu L."/>
            <person name="Ma J."/>
        </authorList>
    </citation>
    <scope>NUCLEOTIDE SEQUENCE [LARGE SCALE GENOMIC DNA]</scope>
    <source>
        <strain evidence="1 2">PJ61</strain>
    </source>
</reference>
<accession>A0ABD5T4D3</accession>
<evidence type="ECO:0000313" key="1">
    <source>
        <dbReference type="EMBL" id="MFC6770742.1"/>
    </source>
</evidence>
<comment type="caution">
    <text evidence="1">The sequence shown here is derived from an EMBL/GenBank/DDBJ whole genome shotgun (WGS) entry which is preliminary data.</text>
</comment>
<dbReference type="AlphaFoldDB" id="A0ABD5T4D3"/>
<dbReference type="EMBL" id="JBHSWT010000126">
    <property type="protein sequence ID" value="MFC6770742.1"/>
    <property type="molecule type" value="Genomic_DNA"/>
</dbReference>
<protein>
    <submittedName>
        <fullName evidence="1">Uncharacterized protein</fullName>
    </submittedName>
</protein>
<evidence type="ECO:0000313" key="2">
    <source>
        <dbReference type="Proteomes" id="UP001596274"/>
    </source>
</evidence>
<organism evidence="1 2">
    <name type="scientific">Halorubrum pallidum</name>
    <dbReference type="NCBI Taxonomy" id="1526114"/>
    <lineage>
        <taxon>Archaea</taxon>
        <taxon>Methanobacteriati</taxon>
        <taxon>Methanobacteriota</taxon>
        <taxon>Stenosarchaea group</taxon>
        <taxon>Halobacteria</taxon>
        <taxon>Halobacteriales</taxon>
        <taxon>Haloferacaceae</taxon>
        <taxon>Halorubrum</taxon>
    </lineage>
</organism>
<keyword evidence="2" id="KW-1185">Reference proteome</keyword>